<dbReference type="EMBL" id="BARV01009113">
    <property type="protein sequence ID" value="GAI12436.1"/>
    <property type="molecule type" value="Genomic_DNA"/>
</dbReference>
<dbReference type="AlphaFoldDB" id="X1M2Y8"/>
<protein>
    <submittedName>
        <fullName evidence="2">Uncharacterized protein</fullName>
    </submittedName>
</protein>
<feature type="compositionally biased region" description="Polar residues" evidence="1">
    <location>
        <begin position="12"/>
        <end position="23"/>
    </location>
</feature>
<accession>X1M2Y8</accession>
<feature type="region of interest" description="Disordered" evidence="1">
    <location>
        <begin position="1"/>
        <end position="51"/>
    </location>
</feature>
<organism evidence="2">
    <name type="scientific">marine sediment metagenome</name>
    <dbReference type="NCBI Taxonomy" id="412755"/>
    <lineage>
        <taxon>unclassified sequences</taxon>
        <taxon>metagenomes</taxon>
        <taxon>ecological metagenomes</taxon>
    </lineage>
</organism>
<sequence length="51" mass="5821">MSVEAHTESEIETNGISQILTSRTKAKRKTLQANKQYNRMQRELNKDGSPT</sequence>
<evidence type="ECO:0000313" key="2">
    <source>
        <dbReference type="EMBL" id="GAI12436.1"/>
    </source>
</evidence>
<comment type="caution">
    <text evidence="2">The sequence shown here is derived from an EMBL/GenBank/DDBJ whole genome shotgun (WGS) entry which is preliminary data.</text>
</comment>
<feature type="compositionally biased region" description="Basic and acidic residues" evidence="1">
    <location>
        <begin position="40"/>
        <end position="51"/>
    </location>
</feature>
<evidence type="ECO:0000256" key="1">
    <source>
        <dbReference type="SAM" id="MobiDB-lite"/>
    </source>
</evidence>
<proteinExistence type="predicted"/>
<name>X1M2Y8_9ZZZZ</name>
<reference evidence="2" key="1">
    <citation type="journal article" date="2014" name="Front. Microbiol.">
        <title>High frequency of phylogenetically diverse reductive dehalogenase-homologous genes in deep subseafloor sedimentary metagenomes.</title>
        <authorList>
            <person name="Kawai M."/>
            <person name="Futagami T."/>
            <person name="Toyoda A."/>
            <person name="Takaki Y."/>
            <person name="Nishi S."/>
            <person name="Hori S."/>
            <person name="Arai W."/>
            <person name="Tsubouchi T."/>
            <person name="Morono Y."/>
            <person name="Uchiyama I."/>
            <person name="Ito T."/>
            <person name="Fujiyama A."/>
            <person name="Inagaki F."/>
            <person name="Takami H."/>
        </authorList>
    </citation>
    <scope>NUCLEOTIDE SEQUENCE</scope>
    <source>
        <strain evidence="2">Expedition CK06-06</strain>
    </source>
</reference>
<gene>
    <name evidence="2" type="ORF">S06H3_18093</name>
</gene>